<dbReference type="GO" id="GO:0005886">
    <property type="term" value="C:plasma membrane"/>
    <property type="evidence" value="ECO:0007669"/>
    <property type="project" value="UniProtKB-SubCell"/>
</dbReference>
<keyword evidence="4 7" id="KW-0812">Transmembrane</keyword>
<feature type="domain" description="Major facilitator superfamily (MFS) profile" evidence="8">
    <location>
        <begin position="1"/>
        <end position="157"/>
    </location>
</feature>
<sequence length="157" mass="16956">MVGGGVELAGMAATVYFVVKSVVQIPVARWNDNRRGEWDDYWVMIIGSLLITLSAFLYIGVKYPWQVYAVQVIGGLGGALSYPSWLGIFTRHIDKQSEALEWSLYYTATDLGAALTAGLGGYIAASFGYSLLFGVVGVSSLLGTAFLAGVAQEMKRR</sequence>
<dbReference type="PANTHER" id="PTHR23517">
    <property type="entry name" value="RESISTANCE PROTEIN MDTM, PUTATIVE-RELATED-RELATED"/>
    <property type="match status" value="1"/>
</dbReference>
<dbReference type="Pfam" id="PF07690">
    <property type="entry name" value="MFS_1"/>
    <property type="match status" value="1"/>
</dbReference>
<dbReference type="GO" id="GO:0022857">
    <property type="term" value="F:transmembrane transporter activity"/>
    <property type="evidence" value="ECO:0007669"/>
    <property type="project" value="InterPro"/>
</dbReference>
<dbReference type="KEGG" id="caqa:MICH65_0389"/>
<reference evidence="10" key="1">
    <citation type="journal article" date="2020" name="Microorganisms">
        <title>Complete Genome of a Member of a New Bacterial Lineage in the Microgenomates Group Reveals an Unusual Nucleotide Composition Disparity Between Two Strands of DNA and Limited Metabolic Potential.</title>
        <authorList>
            <person name="Kadnikov V.V."/>
            <person name="Mardanov A.V."/>
            <person name="Beletsky A.V."/>
            <person name="Karnachuk O.V."/>
            <person name="Ravin N.V."/>
        </authorList>
    </citation>
    <scope>NUCLEOTIDE SEQUENCE [LARGE SCALE GENOMIC DNA]</scope>
</reference>
<evidence type="ECO:0000256" key="5">
    <source>
        <dbReference type="ARBA" id="ARBA00022989"/>
    </source>
</evidence>
<keyword evidence="6 7" id="KW-0472">Membrane</keyword>
<dbReference type="SUPFAM" id="SSF103473">
    <property type="entry name" value="MFS general substrate transporter"/>
    <property type="match status" value="1"/>
</dbReference>
<keyword evidence="10" id="KW-1185">Reference proteome</keyword>
<evidence type="ECO:0000256" key="1">
    <source>
        <dbReference type="ARBA" id="ARBA00004651"/>
    </source>
</evidence>
<dbReference type="EMBL" id="CP047901">
    <property type="protein sequence ID" value="QHO63370.1"/>
    <property type="molecule type" value="Genomic_DNA"/>
</dbReference>
<evidence type="ECO:0000256" key="7">
    <source>
        <dbReference type="SAM" id="Phobius"/>
    </source>
</evidence>
<dbReference type="RefSeq" id="WP_161931755.1">
    <property type="nucleotide sequence ID" value="NZ_CP047901.1"/>
</dbReference>
<evidence type="ECO:0000256" key="6">
    <source>
        <dbReference type="ARBA" id="ARBA00023136"/>
    </source>
</evidence>
<evidence type="ECO:0000256" key="4">
    <source>
        <dbReference type="ARBA" id="ARBA00022692"/>
    </source>
</evidence>
<evidence type="ECO:0000259" key="8">
    <source>
        <dbReference type="PROSITE" id="PS50850"/>
    </source>
</evidence>
<feature type="transmembrane region" description="Helical" evidence="7">
    <location>
        <begin position="41"/>
        <end position="61"/>
    </location>
</feature>
<name>A0A857NAG6_9BACT</name>
<dbReference type="InterPro" id="IPR050171">
    <property type="entry name" value="MFS_Transporters"/>
</dbReference>
<gene>
    <name evidence="9" type="ORF">MICH65_0389</name>
</gene>
<keyword evidence="5 7" id="KW-1133">Transmembrane helix</keyword>
<dbReference type="Proteomes" id="UP000463983">
    <property type="component" value="Chromosome"/>
</dbReference>
<evidence type="ECO:0000313" key="10">
    <source>
        <dbReference type="Proteomes" id="UP000463983"/>
    </source>
</evidence>
<keyword evidence="3" id="KW-1003">Cell membrane</keyword>
<dbReference type="InterPro" id="IPR020846">
    <property type="entry name" value="MFS_dom"/>
</dbReference>
<organism evidence="9 10">
    <name type="scientific">Candidatus Chazhemtobacterium aquaticus</name>
    <dbReference type="NCBI Taxonomy" id="2715735"/>
    <lineage>
        <taxon>Bacteria</taxon>
        <taxon>Candidatus Chazhemtobacteraceae</taxon>
        <taxon>Candidatus Chazhemtobacterium</taxon>
    </lineage>
</organism>
<protein>
    <recommendedName>
        <fullName evidence="8">Major facilitator superfamily (MFS) profile domain-containing protein</fullName>
    </recommendedName>
</protein>
<feature type="transmembrane region" description="Helical" evidence="7">
    <location>
        <begin position="67"/>
        <end position="90"/>
    </location>
</feature>
<evidence type="ECO:0000256" key="2">
    <source>
        <dbReference type="ARBA" id="ARBA00022448"/>
    </source>
</evidence>
<accession>A0A857NAG6</accession>
<dbReference type="AlphaFoldDB" id="A0A857NAG6"/>
<evidence type="ECO:0000256" key="3">
    <source>
        <dbReference type="ARBA" id="ARBA00022475"/>
    </source>
</evidence>
<evidence type="ECO:0000313" key="9">
    <source>
        <dbReference type="EMBL" id="QHO63370.1"/>
    </source>
</evidence>
<feature type="transmembrane region" description="Helical" evidence="7">
    <location>
        <begin position="131"/>
        <end position="151"/>
    </location>
</feature>
<dbReference type="PROSITE" id="PS50850">
    <property type="entry name" value="MFS"/>
    <property type="match status" value="1"/>
</dbReference>
<dbReference type="InterPro" id="IPR011701">
    <property type="entry name" value="MFS"/>
</dbReference>
<proteinExistence type="predicted"/>
<comment type="subcellular location">
    <subcellularLocation>
        <location evidence="1">Cell membrane</location>
        <topology evidence="1">Multi-pass membrane protein</topology>
    </subcellularLocation>
</comment>
<feature type="transmembrane region" description="Helical" evidence="7">
    <location>
        <begin position="102"/>
        <end position="125"/>
    </location>
</feature>
<dbReference type="Gene3D" id="1.20.1250.20">
    <property type="entry name" value="MFS general substrate transporter like domains"/>
    <property type="match status" value="1"/>
</dbReference>
<dbReference type="InterPro" id="IPR036259">
    <property type="entry name" value="MFS_trans_sf"/>
</dbReference>
<keyword evidence="2" id="KW-0813">Transport</keyword>